<accession>A0ABU3TNX5</accession>
<protein>
    <submittedName>
        <fullName evidence="2">FkbM family methyltransferase</fullName>
    </submittedName>
</protein>
<evidence type="ECO:0000259" key="1">
    <source>
        <dbReference type="Pfam" id="PF05050"/>
    </source>
</evidence>
<dbReference type="RefSeq" id="WP_316070099.1">
    <property type="nucleotide sequence ID" value="NZ_JAVNWW010000001.1"/>
</dbReference>
<comment type="caution">
    <text evidence="2">The sequence shown here is derived from an EMBL/GenBank/DDBJ whole genome shotgun (WGS) entry which is preliminary data.</text>
</comment>
<name>A0ABU3TNX5_9BACT</name>
<sequence length="219" mass="25817">MILTIVRKIRNSIPGFEEKQFLRVKPWVLCQGDKTFRLDYNLDENSIVLDLGGYEGQWASDIFSKYQSHVYIFEPYTPFFENIKNRFLKNEKIRVFNFGLASKSSDSYLSFNGDNTSSYINKGESVPIKLVDFMEFYDSQNFKLIDLIKINIEGAEYDLLESLIIRGELSKMKNIQVQFHDFVPNAEKRVAEIRSKLKLTHKPTYIFDFVWENWELISD</sequence>
<organism evidence="2 3">
    <name type="scientific">Aquirufa regiilacus</name>
    <dbReference type="NCBI Taxonomy" id="3024868"/>
    <lineage>
        <taxon>Bacteria</taxon>
        <taxon>Pseudomonadati</taxon>
        <taxon>Bacteroidota</taxon>
        <taxon>Cytophagia</taxon>
        <taxon>Cytophagales</taxon>
        <taxon>Flectobacillaceae</taxon>
        <taxon>Aquirufa</taxon>
    </lineage>
</organism>
<dbReference type="InterPro" id="IPR029063">
    <property type="entry name" value="SAM-dependent_MTases_sf"/>
</dbReference>
<evidence type="ECO:0000313" key="3">
    <source>
        <dbReference type="Proteomes" id="UP001249959"/>
    </source>
</evidence>
<feature type="domain" description="Methyltransferase FkbM" evidence="1">
    <location>
        <begin position="50"/>
        <end position="197"/>
    </location>
</feature>
<dbReference type="InterPro" id="IPR006342">
    <property type="entry name" value="FkbM_mtfrase"/>
</dbReference>
<keyword evidence="2" id="KW-0808">Transferase</keyword>
<dbReference type="GO" id="GO:0032259">
    <property type="term" value="P:methylation"/>
    <property type="evidence" value="ECO:0007669"/>
    <property type="project" value="UniProtKB-KW"/>
</dbReference>
<evidence type="ECO:0000313" key="2">
    <source>
        <dbReference type="EMBL" id="MDU0807560.1"/>
    </source>
</evidence>
<dbReference type="SUPFAM" id="SSF53335">
    <property type="entry name" value="S-adenosyl-L-methionine-dependent methyltransferases"/>
    <property type="match status" value="1"/>
</dbReference>
<reference evidence="2 3" key="1">
    <citation type="submission" date="2023-09" db="EMBL/GenBank/DDBJ databases">
        <title>Aquirufa genomes.</title>
        <authorList>
            <person name="Pitt A."/>
        </authorList>
    </citation>
    <scope>NUCLEOTIDE SEQUENCE [LARGE SCALE GENOMIC DNA]</scope>
    <source>
        <strain evidence="2 3">LEOWEIH-7C</strain>
    </source>
</reference>
<dbReference type="Proteomes" id="UP001249959">
    <property type="component" value="Unassembled WGS sequence"/>
</dbReference>
<keyword evidence="3" id="KW-1185">Reference proteome</keyword>
<dbReference type="GO" id="GO:0008168">
    <property type="term" value="F:methyltransferase activity"/>
    <property type="evidence" value="ECO:0007669"/>
    <property type="project" value="UniProtKB-KW"/>
</dbReference>
<dbReference type="Pfam" id="PF05050">
    <property type="entry name" value="Methyltransf_21"/>
    <property type="match status" value="1"/>
</dbReference>
<keyword evidence="2" id="KW-0489">Methyltransferase</keyword>
<dbReference type="Gene3D" id="3.40.50.150">
    <property type="entry name" value="Vaccinia Virus protein VP39"/>
    <property type="match status" value="1"/>
</dbReference>
<gene>
    <name evidence="2" type="ORF">PQG45_00770</name>
</gene>
<dbReference type="EMBL" id="JAVNWW010000001">
    <property type="protein sequence ID" value="MDU0807560.1"/>
    <property type="molecule type" value="Genomic_DNA"/>
</dbReference>
<proteinExistence type="predicted"/>
<dbReference type="NCBIfam" id="TIGR01444">
    <property type="entry name" value="fkbM_fam"/>
    <property type="match status" value="1"/>
</dbReference>